<comment type="caution">
    <text evidence="4">The sequence shown here is derived from an EMBL/GenBank/DDBJ whole genome shotgun (WGS) entry which is preliminary data.</text>
</comment>
<sequence length="486" mass="54478">MTLRVEACSSAVPARPAKRSRPSFANSEEEEISDDGAPSAMPIQRNIQKNSLPVPPMAVPSVEGFARWNLQRCPEVLEAIRAKFQHQRRPVRVFSMYTGWGTAEMVAHAVKGELERVGVKLQIEVAWICESNRDKCNYLAHAFKDVPYIFTDASEVATGCAYDFLSGRRLLAPLDLDMGFVGYPCVDLSSLNIGQSKFMDANTATGKGYANMLKLVDLCDQLVFLGVENSGNMWRKRKQDQFHRPIEIQDRAFRQRNFAACSHCVSSHEFGPPQSRRRSWSLYFKSAHADEADASNIFLSFKCALMPIEQILQTEPEQPRMSRAATGQRQAKWQKQFEELSKSLDQARLGAKLREVTARNLKLTARELHVVALAAYQLESRGVDLEERQVVIQVDQNFGRSHRTDFRLAPCVIPQGKYIVTGRSWRLLGTREKCFLQGVGPAEVDGYAMETHLSAMQLSDMAGNAFTAQICLAAFLTALACVDLEC</sequence>
<evidence type="ECO:0000256" key="1">
    <source>
        <dbReference type="ARBA" id="ARBA00022603"/>
    </source>
</evidence>
<keyword evidence="2" id="KW-0808">Transferase</keyword>
<dbReference type="Pfam" id="PF00145">
    <property type="entry name" value="DNA_methylase"/>
    <property type="match status" value="1"/>
</dbReference>
<dbReference type="EMBL" id="CAXAMN010028628">
    <property type="protein sequence ID" value="CAK9117274.1"/>
    <property type="molecule type" value="Genomic_DNA"/>
</dbReference>
<evidence type="ECO:0000313" key="5">
    <source>
        <dbReference type="Proteomes" id="UP001642484"/>
    </source>
</evidence>
<evidence type="ECO:0000256" key="3">
    <source>
        <dbReference type="SAM" id="MobiDB-lite"/>
    </source>
</evidence>
<feature type="region of interest" description="Disordered" evidence="3">
    <location>
        <begin position="1"/>
        <end position="40"/>
    </location>
</feature>
<dbReference type="Gene3D" id="3.40.50.150">
    <property type="entry name" value="Vaccinia Virus protein VP39"/>
    <property type="match status" value="1"/>
</dbReference>
<name>A0ABP0SYT1_9DINO</name>
<keyword evidence="5" id="KW-1185">Reference proteome</keyword>
<accession>A0ABP0SYT1</accession>
<evidence type="ECO:0000313" key="4">
    <source>
        <dbReference type="EMBL" id="CAK9117274.1"/>
    </source>
</evidence>
<gene>
    <name evidence="4" type="ORF">CCMP2556_LOCUS54635</name>
</gene>
<reference evidence="4 5" key="1">
    <citation type="submission" date="2024-02" db="EMBL/GenBank/DDBJ databases">
        <authorList>
            <person name="Chen Y."/>
            <person name="Shah S."/>
            <person name="Dougan E. K."/>
            <person name="Thang M."/>
            <person name="Chan C."/>
        </authorList>
    </citation>
    <scope>NUCLEOTIDE SEQUENCE [LARGE SCALE GENOMIC DNA]</scope>
</reference>
<keyword evidence="1" id="KW-0489">Methyltransferase</keyword>
<evidence type="ECO:0000256" key="2">
    <source>
        <dbReference type="ARBA" id="ARBA00022679"/>
    </source>
</evidence>
<dbReference type="InterPro" id="IPR029063">
    <property type="entry name" value="SAM-dependent_MTases_sf"/>
</dbReference>
<proteinExistence type="predicted"/>
<organism evidence="4 5">
    <name type="scientific">Durusdinium trenchii</name>
    <dbReference type="NCBI Taxonomy" id="1381693"/>
    <lineage>
        <taxon>Eukaryota</taxon>
        <taxon>Sar</taxon>
        <taxon>Alveolata</taxon>
        <taxon>Dinophyceae</taxon>
        <taxon>Suessiales</taxon>
        <taxon>Symbiodiniaceae</taxon>
        <taxon>Durusdinium</taxon>
    </lineage>
</organism>
<protein>
    <submittedName>
        <fullName evidence="4">Uncharacterized protein</fullName>
    </submittedName>
</protein>
<dbReference type="SUPFAM" id="SSF53335">
    <property type="entry name" value="S-adenosyl-L-methionine-dependent methyltransferases"/>
    <property type="match status" value="1"/>
</dbReference>
<dbReference type="Proteomes" id="UP001642484">
    <property type="component" value="Unassembled WGS sequence"/>
</dbReference>
<dbReference type="InterPro" id="IPR001525">
    <property type="entry name" value="C5_MeTfrase"/>
</dbReference>